<evidence type="ECO:0000256" key="5">
    <source>
        <dbReference type="ARBA" id="ARBA00022691"/>
    </source>
</evidence>
<evidence type="ECO:0000256" key="3">
    <source>
        <dbReference type="ARBA" id="ARBA00022603"/>
    </source>
</evidence>
<dbReference type="Proteomes" id="UP000182229">
    <property type="component" value="Unassembled WGS sequence"/>
</dbReference>
<dbReference type="EMBL" id="MPIN01000001">
    <property type="protein sequence ID" value="OJH42132.1"/>
    <property type="molecule type" value="Genomic_DNA"/>
</dbReference>
<dbReference type="GO" id="GO:0016279">
    <property type="term" value="F:protein-lysine N-methyltransferase activity"/>
    <property type="evidence" value="ECO:0007669"/>
    <property type="project" value="RHEA"/>
</dbReference>
<dbReference type="Gene3D" id="3.40.50.150">
    <property type="entry name" value="Vaccinia Virus protein VP39"/>
    <property type="match status" value="1"/>
</dbReference>
<dbReference type="Pfam" id="PF06325">
    <property type="entry name" value="PrmA"/>
    <property type="match status" value="1"/>
</dbReference>
<dbReference type="AlphaFoldDB" id="A0A1L9BIL3"/>
<dbReference type="OrthoDB" id="9785995at2"/>
<feature type="binding site" evidence="6">
    <location>
        <position position="141"/>
    </location>
    <ligand>
        <name>S-adenosyl-L-methionine</name>
        <dbReference type="ChEBI" id="CHEBI:59789"/>
    </ligand>
</feature>
<dbReference type="EC" id="2.1.1.-" evidence="6"/>
<comment type="similarity">
    <text evidence="1 6">Belongs to the methyltransferase superfamily. PrmA family.</text>
</comment>
<evidence type="ECO:0000256" key="2">
    <source>
        <dbReference type="ARBA" id="ARBA00022490"/>
    </source>
</evidence>
<dbReference type="InterPro" id="IPR004498">
    <property type="entry name" value="Ribosomal_PrmA_MeTrfase"/>
</dbReference>
<gene>
    <name evidence="6" type="primary">prmA</name>
    <name evidence="7" type="ORF">BON30_02635</name>
</gene>
<evidence type="ECO:0000256" key="4">
    <source>
        <dbReference type="ARBA" id="ARBA00022679"/>
    </source>
</evidence>
<keyword evidence="2 6" id="KW-0963">Cytoplasm</keyword>
<protein>
    <recommendedName>
        <fullName evidence="6">Ribosomal protein L11 methyltransferase</fullName>
        <shortName evidence="6">L11 Mtase</shortName>
        <ecNumber evidence="6">2.1.1.-</ecNumber>
    </recommendedName>
</protein>
<comment type="function">
    <text evidence="6">Methylates ribosomal protein L11.</text>
</comment>
<feature type="binding site" evidence="6">
    <location>
        <position position="227"/>
    </location>
    <ligand>
        <name>S-adenosyl-L-methionine</name>
        <dbReference type="ChEBI" id="CHEBI:59789"/>
    </ligand>
</feature>
<keyword evidence="7" id="KW-0689">Ribosomal protein</keyword>
<keyword evidence="3 6" id="KW-0489">Methyltransferase</keyword>
<dbReference type="SUPFAM" id="SSF53335">
    <property type="entry name" value="S-adenosyl-L-methionine-dependent methyltransferases"/>
    <property type="match status" value="1"/>
</dbReference>
<keyword evidence="7" id="KW-0687">Ribonucleoprotein</keyword>
<keyword evidence="8" id="KW-1185">Reference proteome</keyword>
<comment type="caution">
    <text evidence="7">The sequence shown here is derived from an EMBL/GenBank/DDBJ whole genome shotgun (WGS) entry which is preliminary data.</text>
</comment>
<evidence type="ECO:0000313" key="7">
    <source>
        <dbReference type="EMBL" id="OJH42132.1"/>
    </source>
</evidence>
<feature type="binding site" evidence="6">
    <location>
        <position position="164"/>
    </location>
    <ligand>
        <name>S-adenosyl-L-methionine</name>
        <dbReference type="ChEBI" id="CHEBI:59789"/>
    </ligand>
</feature>
<dbReference type="HAMAP" id="MF_00735">
    <property type="entry name" value="Methyltr_PrmA"/>
    <property type="match status" value="1"/>
</dbReference>
<sequence>MTGTYQTLTVDLPDGDSEAAQDLLHDVGVLGLEVRDREGPTMPGVRAPAPGEAILVAYFDDAEAAEAARAQLAESFPSARLQLAEEAQQDWSNAWKVHIKSVQVGRLWVGPPWEAANAPADRVRLVIEPKMAFGTGDHPTTSLCLGAVDDYMASHPGASVLDVGTGTGVLAIAAKKLGAGRVVGTDNDPVSVELARENAEVNATPGLELSGKSLDEVDGVFELVVANILANTLIELAPLIVPRVKDKLLLAGVLAHQKADVEAAYVKLGLVAEPGAQQGEWVRLDFHRG</sequence>
<organism evidence="7 8">
    <name type="scientific">Cystobacter ferrugineus</name>
    <dbReference type="NCBI Taxonomy" id="83449"/>
    <lineage>
        <taxon>Bacteria</taxon>
        <taxon>Pseudomonadati</taxon>
        <taxon>Myxococcota</taxon>
        <taxon>Myxococcia</taxon>
        <taxon>Myxococcales</taxon>
        <taxon>Cystobacterineae</taxon>
        <taxon>Archangiaceae</taxon>
        <taxon>Cystobacter</taxon>
    </lineage>
</organism>
<evidence type="ECO:0000256" key="1">
    <source>
        <dbReference type="ARBA" id="ARBA00009741"/>
    </source>
</evidence>
<dbReference type="PANTHER" id="PTHR43648:SF1">
    <property type="entry name" value="ELECTRON TRANSFER FLAVOPROTEIN BETA SUBUNIT LYSINE METHYLTRANSFERASE"/>
    <property type="match status" value="1"/>
</dbReference>
<dbReference type="GO" id="GO:0005840">
    <property type="term" value="C:ribosome"/>
    <property type="evidence" value="ECO:0007669"/>
    <property type="project" value="UniProtKB-KW"/>
</dbReference>
<dbReference type="PANTHER" id="PTHR43648">
    <property type="entry name" value="ELECTRON TRANSFER FLAVOPROTEIN BETA SUBUNIT LYSINE METHYLTRANSFERASE"/>
    <property type="match status" value="1"/>
</dbReference>
<reference evidence="7 8" key="2">
    <citation type="submission" date="2016-12" db="EMBL/GenBank/DDBJ databases">
        <title>Draft Genome Sequence of Cystobacter ferrugineus Strain Cbfe23.</title>
        <authorList>
            <person name="Akbar S."/>
            <person name="Dowd S.E."/>
            <person name="Stevens D.C."/>
        </authorList>
    </citation>
    <scope>NUCLEOTIDE SEQUENCE [LARGE SCALE GENOMIC DNA]</scope>
    <source>
        <strain evidence="7 8">Cbfe23</strain>
    </source>
</reference>
<dbReference type="RefSeq" id="WP_071896228.1">
    <property type="nucleotide sequence ID" value="NZ_MPIN01000001.1"/>
</dbReference>
<name>A0A1L9BIL3_9BACT</name>
<evidence type="ECO:0000256" key="6">
    <source>
        <dbReference type="HAMAP-Rule" id="MF_00735"/>
    </source>
</evidence>
<dbReference type="GO" id="GO:0005737">
    <property type="term" value="C:cytoplasm"/>
    <property type="evidence" value="ECO:0007669"/>
    <property type="project" value="UniProtKB-SubCell"/>
</dbReference>
<reference evidence="8" key="1">
    <citation type="submission" date="2016-11" db="EMBL/GenBank/DDBJ databases">
        <authorList>
            <person name="Shukria A."/>
            <person name="Stevens D.C."/>
        </authorList>
    </citation>
    <scope>NUCLEOTIDE SEQUENCE [LARGE SCALE GENOMIC DNA]</scope>
    <source>
        <strain evidence="8">Cbfe23</strain>
    </source>
</reference>
<dbReference type="InterPro" id="IPR050078">
    <property type="entry name" value="Ribosomal_L11_MeTrfase_PrmA"/>
</dbReference>
<dbReference type="PIRSF" id="PIRSF000401">
    <property type="entry name" value="RPL11_MTase"/>
    <property type="match status" value="1"/>
</dbReference>
<evidence type="ECO:0000313" key="8">
    <source>
        <dbReference type="Proteomes" id="UP000182229"/>
    </source>
</evidence>
<dbReference type="STRING" id="83449.BON30_02635"/>
<comment type="subcellular location">
    <subcellularLocation>
        <location evidence="6">Cytoplasm</location>
    </subcellularLocation>
</comment>
<proteinExistence type="inferred from homology"/>
<keyword evidence="5 6" id="KW-0949">S-adenosyl-L-methionine</keyword>
<accession>A0A1L9BIL3</accession>
<keyword evidence="4 6" id="KW-0808">Transferase</keyword>
<feature type="binding site" evidence="6">
    <location>
        <position position="186"/>
    </location>
    <ligand>
        <name>S-adenosyl-L-methionine</name>
        <dbReference type="ChEBI" id="CHEBI:59789"/>
    </ligand>
</feature>
<dbReference type="InterPro" id="IPR029063">
    <property type="entry name" value="SAM-dependent_MTases_sf"/>
</dbReference>
<dbReference type="GO" id="GO:0032259">
    <property type="term" value="P:methylation"/>
    <property type="evidence" value="ECO:0007669"/>
    <property type="project" value="UniProtKB-KW"/>
</dbReference>
<dbReference type="CDD" id="cd02440">
    <property type="entry name" value="AdoMet_MTases"/>
    <property type="match status" value="1"/>
</dbReference>
<comment type="catalytic activity">
    <reaction evidence="6">
        <text>L-lysyl-[protein] + 3 S-adenosyl-L-methionine = N(6),N(6),N(6)-trimethyl-L-lysyl-[protein] + 3 S-adenosyl-L-homocysteine + 3 H(+)</text>
        <dbReference type="Rhea" id="RHEA:54192"/>
        <dbReference type="Rhea" id="RHEA-COMP:9752"/>
        <dbReference type="Rhea" id="RHEA-COMP:13826"/>
        <dbReference type="ChEBI" id="CHEBI:15378"/>
        <dbReference type="ChEBI" id="CHEBI:29969"/>
        <dbReference type="ChEBI" id="CHEBI:57856"/>
        <dbReference type="ChEBI" id="CHEBI:59789"/>
        <dbReference type="ChEBI" id="CHEBI:61961"/>
    </reaction>
</comment>